<feature type="signal peptide" evidence="4">
    <location>
        <begin position="1"/>
        <end position="17"/>
    </location>
</feature>
<dbReference type="InterPro" id="IPR003591">
    <property type="entry name" value="Leu-rich_rpt_typical-subtyp"/>
</dbReference>
<evidence type="ECO:0000313" key="5">
    <source>
        <dbReference type="Proteomes" id="UP000829291"/>
    </source>
</evidence>
<feature type="chain" id="PRO_5047276834" evidence="4">
    <location>
        <begin position="18"/>
        <end position="331"/>
    </location>
</feature>
<dbReference type="PROSITE" id="PS51450">
    <property type="entry name" value="LRR"/>
    <property type="match status" value="2"/>
</dbReference>
<sequence length="331" mass="37650">MRNVLLLLVTLVTSNLANFCGSNGPGRSMFVCRNASLANLAEVPRYTYRIKFVNSNIRDIPEGTFTEFHQLKSLSFVNCSVNNIEGFAFRGLLNLKILNLSRNALTTIGTNVFSGLKSLEKLDLANNMIRSIEEGSFTNVSNIGLLDLRYNDLTRIDVAILRPLSAASTLDLRFNKLRCVSLSVFNVTRVKWIYIGDNPWNKTCWSELTQCLYNFGIYYGRNLAFDSLTEDRLSWKVSDRNGREPLSKELAEEQANIVKEAEGWKKFYESILQELADEQQRLEDIAMAAKYSEEILSQETNAEENSDSGWLQYGRNFIVWILGVCKIIPFV</sequence>
<dbReference type="PANTHER" id="PTHR24369:SF210">
    <property type="entry name" value="CHAOPTIN-RELATED"/>
    <property type="match status" value="1"/>
</dbReference>
<evidence type="ECO:0000313" key="6">
    <source>
        <dbReference type="RefSeq" id="XP_046592622.1"/>
    </source>
</evidence>
<gene>
    <name evidence="6" type="primary">LOC107218958</name>
</gene>
<keyword evidence="1" id="KW-0433">Leucine-rich repeat</keyword>
<name>A0ABM3FX85_NEOLC</name>
<organism evidence="5 6">
    <name type="scientific">Neodiprion lecontei</name>
    <name type="common">Redheaded pine sawfly</name>
    <dbReference type="NCBI Taxonomy" id="441921"/>
    <lineage>
        <taxon>Eukaryota</taxon>
        <taxon>Metazoa</taxon>
        <taxon>Ecdysozoa</taxon>
        <taxon>Arthropoda</taxon>
        <taxon>Hexapoda</taxon>
        <taxon>Insecta</taxon>
        <taxon>Pterygota</taxon>
        <taxon>Neoptera</taxon>
        <taxon>Endopterygota</taxon>
        <taxon>Hymenoptera</taxon>
        <taxon>Tenthredinoidea</taxon>
        <taxon>Diprionidae</taxon>
        <taxon>Diprioninae</taxon>
        <taxon>Neodiprion</taxon>
    </lineage>
</organism>
<dbReference type="PANTHER" id="PTHR24369">
    <property type="entry name" value="ANTIGEN BSP, PUTATIVE-RELATED"/>
    <property type="match status" value="1"/>
</dbReference>
<accession>A0ABM3FX85</accession>
<evidence type="ECO:0000256" key="3">
    <source>
        <dbReference type="ARBA" id="ARBA00022737"/>
    </source>
</evidence>
<dbReference type="SUPFAM" id="SSF52058">
    <property type="entry name" value="L domain-like"/>
    <property type="match status" value="1"/>
</dbReference>
<protein>
    <submittedName>
        <fullName evidence="6">Leucine-rich repeat and immunoglobulin-like domain-containing nogo receptor-interacting protein 1</fullName>
    </submittedName>
</protein>
<dbReference type="GeneID" id="107218958"/>
<dbReference type="SMART" id="SM00369">
    <property type="entry name" value="LRR_TYP"/>
    <property type="match status" value="4"/>
</dbReference>
<dbReference type="InterPro" id="IPR001611">
    <property type="entry name" value="Leu-rich_rpt"/>
</dbReference>
<evidence type="ECO:0000256" key="1">
    <source>
        <dbReference type="ARBA" id="ARBA00022614"/>
    </source>
</evidence>
<dbReference type="RefSeq" id="XP_046592622.1">
    <property type="nucleotide sequence ID" value="XM_046736666.1"/>
</dbReference>
<dbReference type="Gene3D" id="3.80.10.10">
    <property type="entry name" value="Ribonuclease Inhibitor"/>
    <property type="match status" value="1"/>
</dbReference>
<proteinExistence type="predicted"/>
<evidence type="ECO:0000256" key="4">
    <source>
        <dbReference type="SAM" id="SignalP"/>
    </source>
</evidence>
<keyword evidence="3" id="KW-0677">Repeat</keyword>
<keyword evidence="2 4" id="KW-0732">Signal</keyword>
<keyword evidence="5" id="KW-1185">Reference proteome</keyword>
<dbReference type="Proteomes" id="UP000829291">
    <property type="component" value="Chromosome 4"/>
</dbReference>
<dbReference type="InterPro" id="IPR032675">
    <property type="entry name" value="LRR_dom_sf"/>
</dbReference>
<dbReference type="Pfam" id="PF13855">
    <property type="entry name" value="LRR_8"/>
    <property type="match status" value="1"/>
</dbReference>
<reference evidence="6" key="1">
    <citation type="submission" date="2025-08" db="UniProtKB">
        <authorList>
            <consortium name="RefSeq"/>
        </authorList>
    </citation>
    <scope>IDENTIFICATION</scope>
    <source>
        <tissue evidence="6">Thorax and Abdomen</tissue>
    </source>
</reference>
<dbReference type="InterPro" id="IPR050541">
    <property type="entry name" value="LRR_TM_domain-containing"/>
</dbReference>
<evidence type="ECO:0000256" key="2">
    <source>
        <dbReference type="ARBA" id="ARBA00022729"/>
    </source>
</evidence>